<dbReference type="InterPro" id="IPR013355">
    <property type="entry name" value="Pilus_4_PilQ"/>
</dbReference>
<name>A0A176S4Q5_9GAMM</name>
<dbReference type="NCBIfam" id="TIGR02515">
    <property type="entry name" value="IV_pilus_PilQ"/>
    <property type="match status" value="1"/>
</dbReference>
<dbReference type="PANTHER" id="PTHR30604">
    <property type="entry name" value="PROTEIN TRANSPORT PROTEIN HOFQ"/>
    <property type="match status" value="1"/>
</dbReference>
<dbReference type="InterPro" id="IPR004845">
    <property type="entry name" value="T2SS_GspD_CS"/>
</dbReference>
<dbReference type="Gene3D" id="3.30.1370.130">
    <property type="match status" value="1"/>
</dbReference>
<proteinExistence type="inferred from homology"/>
<dbReference type="AlphaFoldDB" id="A0A176S4Q5"/>
<keyword evidence="6" id="KW-0998">Cell outer membrane</keyword>
<evidence type="ECO:0000256" key="6">
    <source>
        <dbReference type="ARBA" id="ARBA00023237"/>
    </source>
</evidence>
<evidence type="ECO:0000256" key="4">
    <source>
        <dbReference type="ARBA" id="ARBA00022729"/>
    </source>
</evidence>
<keyword evidence="4" id="KW-0732">Signal</keyword>
<evidence type="ECO:0000256" key="7">
    <source>
        <dbReference type="RuleBase" id="RU004004"/>
    </source>
</evidence>
<dbReference type="PATRIC" id="fig|1003181.4.peg.1710"/>
<dbReference type="InterPro" id="IPR001775">
    <property type="entry name" value="GspD/PilQ"/>
</dbReference>
<gene>
    <name evidence="10" type="ORF">THIOM_001196</name>
</gene>
<feature type="domain" description="Type II/III secretion system secretin-like" evidence="8">
    <location>
        <begin position="221"/>
        <end position="377"/>
    </location>
</feature>
<dbReference type="EMBL" id="LUTY01000624">
    <property type="protein sequence ID" value="OAD22980.1"/>
    <property type="molecule type" value="Genomic_DNA"/>
</dbReference>
<dbReference type="PANTHER" id="PTHR30604:SF1">
    <property type="entry name" value="DNA UTILIZATION PROTEIN HOFQ"/>
    <property type="match status" value="1"/>
</dbReference>
<dbReference type="Gene3D" id="3.30.1370.120">
    <property type="match status" value="1"/>
</dbReference>
<dbReference type="Proteomes" id="UP000076962">
    <property type="component" value="Unassembled WGS sequence"/>
</dbReference>
<comment type="subcellular location">
    <subcellularLocation>
        <location evidence="1 7">Cell outer membrane</location>
    </subcellularLocation>
</comment>
<protein>
    <submittedName>
        <fullName evidence="10">Type IV pilus biogenesis protein PilQ</fullName>
    </submittedName>
</protein>
<evidence type="ECO:0000256" key="3">
    <source>
        <dbReference type="ARBA" id="ARBA00022448"/>
    </source>
</evidence>
<evidence type="ECO:0000313" key="11">
    <source>
        <dbReference type="Proteomes" id="UP000076962"/>
    </source>
</evidence>
<evidence type="ECO:0000256" key="5">
    <source>
        <dbReference type="ARBA" id="ARBA00023136"/>
    </source>
</evidence>
<evidence type="ECO:0000259" key="9">
    <source>
        <dbReference type="Pfam" id="PF03958"/>
    </source>
</evidence>
<dbReference type="InterPro" id="IPR051808">
    <property type="entry name" value="Type_IV_pilus_biogenesis"/>
</dbReference>
<keyword evidence="5" id="KW-0472">Membrane</keyword>
<keyword evidence="3 7" id="KW-0813">Transport</keyword>
<dbReference type="Pfam" id="PF00263">
    <property type="entry name" value="Secretin"/>
    <property type="match status" value="1"/>
</dbReference>
<comment type="similarity">
    <text evidence="2">Belongs to the bacterial secretin family. PilQ subfamily.</text>
</comment>
<dbReference type="InterPro" id="IPR005644">
    <property type="entry name" value="NolW-like"/>
</dbReference>
<dbReference type="GO" id="GO:0009279">
    <property type="term" value="C:cell outer membrane"/>
    <property type="evidence" value="ECO:0007669"/>
    <property type="project" value="UniProtKB-SubCell"/>
</dbReference>
<reference evidence="10 11" key="1">
    <citation type="submission" date="2016-05" db="EMBL/GenBank/DDBJ databases">
        <title>Single-cell genome of chain-forming Candidatus Thiomargarita nelsonii and comparison to other large sulfur-oxidizing bacteria.</title>
        <authorList>
            <person name="Winkel M."/>
            <person name="Salman V."/>
            <person name="Woyke T."/>
            <person name="Schulz-Vogt H."/>
            <person name="Richter M."/>
            <person name="Flood B."/>
            <person name="Bailey J."/>
            <person name="Amann R."/>
            <person name="Mussmann M."/>
        </authorList>
    </citation>
    <scope>NUCLEOTIDE SEQUENCE [LARGE SCALE GENOMIC DNA]</scope>
    <source>
        <strain evidence="10 11">THI036</strain>
    </source>
</reference>
<feature type="domain" description="NolW-like" evidence="9">
    <location>
        <begin position="61"/>
        <end position="126"/>
    </location>
</feature>
<evidence type="ECO:0000256" key="2">
    <source>
        <dbReference type="ARBA" id="ARBA00006304"/>
    </source>
</evidence>
<accession>A0A176S4Q5</accession>
<evidence type="ECO:0000256" key="1">
    <source>
        <dbReference type="ARBA" id="ARBA00004442"/>
    </source>
</evidence>
<sequence length="380" mass="41583">MQLKNVPWDQALDIILEARELGMRRIGNVVIIDLKKNLDARKQRELEAQKKIKALEPLQTEFIAINYAKAKNLEKLLKTRDDHSFLSARGSVSTDERTNTLIIQDTRSKMTEIRKLIVSLDTPIRQVLIESKIVIANSNFNKDLGVKFGYSANKDLGNGYGVVLGGKVEGDTEFSGGTAFTTGDATENFMVSLPANAANPASVGLAIGKIGSYLLQLELSAMQSEGNGEILSSPRLITGNQQEAFIIQGTQFGVLTAGGVGIPGTIEWKDATIELKVTPQITPDDRVNLELSVKKDAPGVEINGLTSIDKRELKTNVLVNNGETIVLGGVYERTTSKAFNRVPFFSDLPLLGHLFKNRSNSDQKSELLIFVTPKILKESN</sequence>
<comment type="caution">
    <text evidence="10">The sequence shown here is derived from an EMBL/GenBank/DDBJ whole genome shotgun (WGS) entry which is preliminary data.</text>
</comment>
<organism evidence="10 11">
    <name type="scientific">Candidatus Thiomargarita nelsonii</name>
    <dbReference type="NCBI Taxonomy" id="1003181"/>
    <lineage>
        <taxon>Bacteria</taxon>
        <taxon>Pseudomonadati</taxon>
        <taxon>Pseudomonadota</taxon>
        <taxon>Gammaproteobacteria</taxon>
        <taxon>Thiotrichales</taxon>
        <taxon>Thiotrichaceae</taxon>
        <taxon>Thiomargarita</taxon>
    </lineage>
</organism>
<evidence type="ECO:0000259" key="8">
    <source>
        <dbReference type="Pfam" id="PF00263"/>
    </source>
</evidence>
<evidence type="ECO:0000313" key="10">
    <source>
        <dbReference type="EMBL" id="OAD22980.1"/>
    </source>
</evidence>
<dbReference type="InterPro" id="IPR004846">
    <property type="entry name" value="T2SS/T3SS_dom"/>
</dbReference>
<dbReference type="PROSITE" id="PS00875">
    <property type="entry name" value="T2SP_D"/>
    <property type="match status" value="1"/>
</dbReference>
<dbReference type="PRINTS" id="PR00811">
    <property type="entry name" value="BCTERIALGSPD"/>
</dbReference>
<dbReference type="InterPro" id="IPR038591">
    <property type="entry name" value="NolW-like_sf"/>
</dbReference>
<dbReference type="GO" id="GO:0009306">
    <property type="term" value="P:protein secretion"/>
    <property type="evidence" value="ECO:0007669"/>
    <property type="project" value="InterPro"/>
</dbReference>
<keyword evidence="11" id="KW-1185">Reference proteome</keyword>
<dbReference type="Pfam" id="PF03958">
    <property type="entry name" value="Secretin_N"/>
    <property type="match status" value="1"/>
</dbReference>
<dbReference type="PRINTS" id="PR01032">
    <property type="entry name" value="PHAGEIV"/>
</dbReference>